<comment type="similarity">
    <text evidence="1">Belongs to the peptidase M20A family.</text>
</comment>
<dbReference type="SUPFAM" id="SSF53187">
    <property type="entry name" value="Zn-dependent exopeptidases"/>
    <property type="match status" value="1"/>
</dbReference>
<evidence type="ECO:0000313" key="3">
    <source>
        <dbReference type="Proteomes" id="UP000827092"/>
    </source>
</evidence>
<evidence type="ECO:0000256" key="1">
    <source>
        <dbReference type="PIRNR" id="PIRNR037226"/>
    </source>
</evidence>
<dbReference type="Pfam" id="PF01546">
    <property type="entry name" value="Peptidase_M20"/>
    <property type="match status" value="1"/>
</dbReference>
<dbReference type="AlphaFoldDB" id="A0AAV6W187"/>
<dbReference type="CDD" id="cd05672">
    <property type="entry name" value="M20_ACY1L2-like"/>
    <property type="match status" value="1"/>
</dbReference>
<comment type="caution">
    <text evidence="2">The sequence shown here is derived from an EMBL/GenBank/DDBJ whole genome shotgun (WGS) entry which is preliminary data.</text>
</comment>
<dbReference type="Gene3D" id="3.40.630.10">
    <property type="entry name" value="Zn peptidases"/>
    <property type="match status" value="1"/>
</dbReference>
<evidence type="ECO:0000313" key="2">
    <source>
        <dbReference type="EMBL" id="KAG8201513.1"/>
    </source>
</evidence>
<dbReference type="EMBL" id="JAFNEN010000004">
    <property type="protein sequence ID" value="KAG8201513.1"/>
    <property type="molecule type" value="Genomic_DNA"/>
</dbReference>
<dbReference type="Gene3D" id="3.30.70.360">
    <property type="match status" value="1"/>
</dbReference>
<dbReference type="Proteomes" id="UP000827092">
    <property type="component" value="Unassembled WGS sequence"/>
</dbReference>
<dbReference type="GO" id="GO:0016805">
    <property type="term" value="F:dipeptidase activity"/>
    <property type="evidence" value="ECO:0007669"/>
    <property type="project" value="InterPro"/>
</dbReference>
<organism evidence="2 3">
    <name type="scientific">Oedothorax gibbosus</name>
    <dbReference type="NCBI Taxonomy" id="931172"/>
    <lineage>
        <taxon>Eukaryota</taxon>
        <taxon>Metazoa</taxon>
        <taxon>Ecdysozoa</taxon>
        <taxon>Arthropoda</taxon>
        <taxon>Chelicerata</taxon>
        <taxon>Arachnida</taxon>
        <taxon>Araneae</taxon>
        <taxon>Araneomorphae</taxon>
        <taxon>Entelegynae</taxon>
        <taxon>Araneoidea</taxon>
        <taxon>Linyphiidae</taxon>
        <taxon>Erigoninae</taxon>
        <taxon>Oedothorax</taxon>
    </lineage>
</organism>
<sequence>MSGIIQKTIKENESMLWELSQDLWKNPELAYEETRAHNLLTAVLENFGFDVQRHYVLPTAFRAEFSQKNACGPTIAFVCEYDALPKIGHACGHNLIAEIGVAAGIAVKAVLENYPEVCGKIVVLGTPAEEGGGGKINLIEKGAFKNIDAALMAHPQMHNRLYPLILALARITVKYKIKNQVDPYENLNAVDAAVACYNNVTLLRHSLKSKWRVSVIIRRSSGEESELRFSYRAPTQSELTIIRCKLKSCIEAAAKATDCHCESDFYDRSNDPGYMGMVTNETLAKTFRKYAESKGITFVHDDPRICESAVSSDMGNVSLVVPSIHPEFNIGAAAPHVNHTPGFATAAGSPKAQEPTLRVAEALAETALGLMTDRRFLDEVKAEFRRDPNIVGTETVRAVGE</sequence>
<dbReference type="PANTHER" id="PTHR30575">
    <property type="entry name" value="PEPTIDASE M20"/>
    <property type="match status" value="1"/>
</dbReference>
<dbReference type="PIRSF" id="PIRSF037226">
    <property type="entry name" value="Amidohydrolase_ACY1L2_prd"/>
    <property type="match status" value="1"/>
</dbReference>
<gene>
    <name evidence="2" type="ORF">JTE90_011189</name>
</gene>
<keyword evidence="3" id="KW-1185">Reference proteome</keyword>
<name>A0AAV6W187_9ARAC</name>
<dbReference type="InterPro" id="IPR002933">
    <property type="entry name" value="Peptidase_M20"/>
</dbReference>
<proteinExistence type="inferred from homology"/>
<dbReference type="InterPro" id="IPR017144">
    <property type="entry name" value="Xaa-Arg_dipeptidase"/>
</dbReference>
<reference evidence="2 3" key="1">
    <citation type="journal article" date="2022" name="Nat. Ecol. Evol.">
        <title>A masculinizing supergene underlies an exaggerated male reproductive morph in a spider.</title>
        <authorList>
            <person name="Hendrickx F."/>
            <person name="De Corte Z."/>
            <person name="Sonet G."/>
            <person name="Van Belleghem S.M."/>
            <person name="Kostlbacher S."/>
            <person name="Vangestel C."/>
        </authorList>
    </citation>
    <scope>NUCLEOTIDE SEQUENCE [LARGE SCALE GENOMIC DNA]</scope>
    <source>
        <strain evidence="2">W744_W776</strain>
    </source>
</reference>
<accession>A0AAV6W187</accession>
<protein>
    <recommendedName>
        <fullName evidence="1">Peptidase M20 domain-containing protein 2</fullName>
    </recommendedName>
</protein>
<dbReference type="PANTHER" id="PTHR30575:SF0">
    <property type="entry name" value="XAA-ARG DIPEPTIDASE"/>
    <property type="match status" value="1"/>
</dbReference>
<dbReference type="InterPro" id="IPR052030">
    <property type="entry name" value="Peptidase_M20/M20A_hydrolases"/>
</dbReference>